<reference evidence="1" key="1">
    <citation type="journal article" date="2020" name="Fungal Divers.">
        <title>Resolving the Mortierellaceae phylogeny through synthesis of multi-gene phylogenetics and phylogenomics.</title>
        <authorList>
            <person name="Vandepol N."/>
            <person name="Liber J."/>
            <person name="Desiro A."/>
            <person name="Na H."/>
            <person name="Kennedy M."/>
            <person name="Barry K."/>
            <person name="Grigoriev I.V."/>
            <person name="Miller A.N."/>
            <person name="O'Donnell K."/>
            <person name="Stajich J.E."/>
            <person name="Bonito G."/>
        </authorList>
    </citation>
    <scope>NUCLEOTIDE SEQUENCE</scope>
    <source>
        <strain evidence="1">NRRL 2591</strain>
    </source>
</reference>
<dbReference type="AlphaFoldDB" id="A0A9P6F9M6"/>
<keyword evidence="2" id="KW-1185">Reference proteome</keyword>
<name>A0A9P6F9M6_9FUNG</name>
<accession>A0A9P6F9M6</accession>
<protein>
    <submittedName>
        <fullName evidence="1">Uncharacterized protein</fullName>
    </submittedName>
</protein>
<comment type="caution">
    <text evidence="1">The sequence shown here is derived from an EMBL/GenBank/DDBJ whole genome shotgun (WGS) entry which is preliminary data.</text>
</comment>
<dbReference type="EMBL" id="JAAAXW010000080">
    <property type="protein sequence ID" value="KAF9545010.1"/>
    <property type="molecule type" value="Genomic_DNA"/>
</dbReference>
<dbReference type="Proteomes" id="UP000723463">
    <property type="component" value="Unassembled WGS sequence"/>
</dbReference>
<proteinExistence type="predicted"/>
<sequence length="81" mass="9279">MAQTPTTRCSQSKSRISTFRYHQYSHHRRQQRKFRNVIRSTTAAAAAGVTPLTSSLMTRHSGSNCINKNRDNNHHATFSLY</sequence>
<evidence type="ECO:0000313" key="2">
    <source>
        <dbReference type="Proteomes" id="UP000723463"/>
    </source>
</evidence>
<organism evidence="1 2">
    <name type="scientific">Mortierella hygrophila</name>
    <dbReference type="NCBI Taxonomy" id="979708"/>
    <lineage>
        <taxon>Eukaryota</taxon>
        <taxon>Fungi</taxon>
        <taxon>Fungi incertae sedis</taxon>
        <taxon>Mucoromycota</taxon>
        <taxon>Mortierellomycotina</taxon>
        <taxon>Mortierellomycetes</taxon>
        <taxon>Mortierellales</taxon>
        <taxon>Mortierellaceae</taxon>
        <taxon>Mortierella</taxon>
    </lineage>
</organism>
<gene>
    <name evidence="1" type="ORF">EC957_011507</name>
</gene>
<evidence type="ECO:0000313" key="1">
    <source>
        <dbReference type="EMBL" id="KAF9545010.1"/>
    </source>
</evidence>